<proteinExistence type="predicted"/>
<sequence>GLRLLANFAILHPRFNSLLHRRAGTPYPPATSTAAPGSRIIDISVDSLAYKVEEGPFC</sequence>
<accession>A0A9P6CT74</accession>
<dbReference type="EMBL" id="MU155617">
    <property type="protein sequence ID" value="KAF9471819.1"/>
    <property type="molecule type" value="Genomic_DNA"/>
</dbReference>
<keyword evidence="2" id="KW-1185">Reference proteome</keyword>
<protein>
    <submittedName>
        <fullName evidence="1">Uncharacterized protein</fullName>
    </submittedName>
</protein>
<dbReference type="AlphaFoldDB" id="A0A9P6CT74"/>
<reference evidence="1" key="1">
    <citation type="submission" date="2020-11" db="EMBL/GenBank/DDBJ databases">
        <authorList>
            <consortium name="DOE Joint Genome Institute"/>
            <person name="Ahrendt S."/>
            <person name="Riley R."/>
            <person name="Andreopoulos W."/>
            <person name="Labutti K."/>
            <person name="Pangilinan J."/>
            <person name="Ruiz-Duenas F.J."/>
            <person name="Barrasa J.M."/>
            <person name="Sanchez-Garcia M."/>
            <person name="Camarero S."/>
            <person name="Miyauchi S."/>
            <person name="Serrano A."/>
            <person name="Linde D."/>
            <person name="Babiker R."/>
            <person name="Drula E."/>
            <person name="Ayuso-Fernandez I."/>
            <person name="Pacheco R."/>
            <person name="Padilla G."/>
            <person name="Ferreira P."/>
            <person name="Barriuso J."/>
            <person name="Kellner H."/>
            <person name="Castanera R."/>
            <person name="Alfaro M."/>
            <person name="Ramirez L."/>
            <person name="Pisabarro A.G."/>
            <person name="Kuo A."/>
            <person name="Tritt A."/>
            <person name="Lipzen A."/>
            <person name="He G."/>
            <person name="Yan M."/>
            <person name="Ng V."/>
            <person name="Cullen D."/>
            <person name="Martin F."/>
            <person name="Rosso M.-N."/>
            <person name="Henrissat B."/>
            <person name="Hibbett D."/>
            <person name="Martinez A.T."/>
            <person name="Grigoriev I.V."/>
        </authorList>
    </citation>
    <scope>NUCLEOTIDE SEQUENCE</scope>
    <source>
        <strain evidence="1">CIRM-BRFM 674</strain>
    </source>
</reference>
<evidence type="ECO:0000313" key="1">
    <source>
        <dbReference type="EMBL" id="KAF9471819.1"/>
    </source>
</evidence>
<feature type="non-terminal residue" evidence="1">
    <location>
        <position position="1"/>
    </location>
</feature>
<gene>
    <name evidence="1" type="ORF">BDN70DRAFT_887698</name>
</gene>
<name>A0A9P6CT74_9AGAR</name>
<dbReference type="Proteomes" id="UP000807469">
    <property type="component" value="Unassembled WGS sequence"/>
</dbReference>
<comment type="caution">
    <text evidence="1">The sequence shown here is derived from an EMBL/GenBank/DDBJ whole genome shotgun (WGS) entry which is preliminary data.</text>
</comment>
<evidence type="ECO:0000313" key="2">
    <source>
        <dbReference type="Proteomes" id="UP000807469"/>
    </source>
</evidence>
<organism evidence="1 2">
    <name type="scientific">Pholiota conissans</name>
    <dbReference type="NCBI Taxonomy" id="109636"/>
    <lineage>
        <taxon>Eukaryota</taxon>
        <taxon>Fungi</taxon>
        <taxon>Dikarya</taxon>
        <taxon>Basidiomycota</taxon>
        <taxon>Agaricomycotina</taxon>
        <taxon>Agaricomycetes</taxon>
        <taxon>Agaricomycetidae</taxon>
        <taxon>Agaricales</taxon>
        <taxon>Agaricineae</taxon>
        <taxon>Strophariaceae</taxon>
        <taxon>Pholiota</taxon>
    </lineage>
</organism>